<keyword evidence="3" id="KW-1185">Reference proteome</keyword>
<sequence>MKNESSRSARFLNARQSEEDSMWNWFHQDEESHHHDGMTPFNMMSMLMDRMDPPHKDDGDLTTLLKSHVPVMVAAGVIPLSLMLFAVLPIIIKNHIPQKKKQASYAISSPRSEDSDCFMKTFCKIAKQEKDIWPWQDTIDHISAFMDESILDSFGMKPFIEVLKDGKCEEIDCSKGKISLRDFSSDAKSFRKHP</sequence>
<evidence type="ECO:0000256" key="1">
    <source>
        <dbReference type="SAM" id="Phobius"/>
    </source>
</evidence>
<evidence type="ECO:0000313" key="3">
    <source>
        <dbReference type="Proteomes" id="UP001054945"/>
    </source>
</evidence>
<accession>A0AAV4RBB5</accession>
<organism evidence="2 3">
    <name type="scientific">Caerostris extrusa</name>
    <name type="common">Bark spider</name>
    <name type="synonym">Caerostris bankana</name>
    <dbReference type="NCBI Taxonomy" id="172846"/>
    <lineage>
        <taxon>Eukaryota</taxon>
        <taxon>Metazoa</taxon>
        <taxon>Ecdysozoa</taxon>
        <taxon>Arthropoda</taxon>
        <taxon>Chelicerata</taxon>
        <taxon>Arachnida</taxon>
        <taxon>Araneae</taxon>
        <taxon>Araneomorphae</taxon>
        <taxon>Entelegynae</taxon>
        <taxon>Araneoidea</taxon>
        <taxon>Araneidae</taxon>
        <taxon>Caerostris</taxon>
    </lineage>
</organism>
<feature type="transmembrane region" description="Helical" evidence="1">
    <location>
        <begin position="71"/>
        <end position="92"/>
    </location>
</feature>
<dbReference type="EMBL" id="BPLR01007561">
    <property type="protein sequence ID" value="GIY17904.1"/>
    <property type="molecule type" value="Genomic_DNA"/>
</dbReference>
<reference evidence="2 3" key="1">
    <citation type="submission" date="2021-06" db="EMBL/GenBank/DDBJ databases">
        <title>Caerostris extrusa draft genome.</title>
        <authorList>
            <person name="Kono N."/>
            <person name="Arakawa K."/>
        </authorList>
    </citation>
    <scope>NUCLEOTIDE SEQUENCE [LARGE SCALE GENOMIC DNA]</scope>
</reference>
<keyword evidence="1" id="KW-1133">Transmembrane helix</keyword>
<keyword evidence="1" id="KW-0472">Membrane</keyword>
<keyword evidence="1" id="KW-0812">Transmembrane</keyword>
<gene>
    <name evidence="2" type="primary">AVEN_275334_1</name>
    <name evidence="2" type="ORF">CEXT_128721</name>
</gene>
<evidence type="ECO:0000313" key="2">
    <source>
        <dbReference type="EMBL" id="GIY17904.1"/>
    </source>
</evidence>
<dbReference type="Proteomes" id="UP001054945">
    <property type="component" value="Unassembled WGS sequence"/>
</dbReference>
<protein>
    <submittedName>
        <fullName evidence="2">Uncharacterized protein</fullName>
    </submittedName>
</protein>
<proteinExistence type="predicted"/>
<name>A0AAV4RBB5_CAEEX</name>
<comment type="caution">
    <text evidence="2">The sequence shown here is derived from an EMBL/GenBank/DDBJ whole genome shotgun (WGS) entry which is preliminary data.</text>
</comment>
<dbReference type="AlphaFoldDB" id="A0AAV4RBB5"/>